<evidence type="ECO:0000313" key="6">
    <source>
        <dbReference type="Proteomes" id="UP000192917"/>
    </source>
</evidence>
<organism evidence="5 6">
    <name type="scientific">Tistlia consotensis USBA 355</name>
    <dbReference type="NCBI Taxonomy" id="560819"/>
    <lineage>
        <taxon>Bacteria</taxon>
        <taxon>Pseudomonadati</taxon>
        <taxon>Pseudomonadota</taxon>
        <taxon>Alphaproteobacteria</taxon>
        <taxon>Rhodospirillales</taxon>
        <taxon>Rhodovibrionaceae</taxon>
        <taxon>Tistlia</taxon>
    </lineage>
</organism>
<evidence type="ECO:0000313" key="5">
    <source>
        <dbReference type="EMBL" id="SMF38806.1"/>
    </source>
</evidence>
<dbReference type="InterPro" id="IPR036388">
    <property type="entry name" value="WH-like_DNA-bd_sf"/>
</dbReference>
<dbReference type="InterPro" id="IPR011711">
    <property type="entry name" value="GntR_C"/>
</dbReference>
<dbReference type="InterPro" id="IPR008920">
    <property type="entry name" value="TF_FadR/GntR_C"/>
</dbReference>
<dbReference type="SMART" id="SM00345">
    <property type="entry name" value="HTH_GNTR"/>
    <property type="match status" value="1"/>
</dbReference>
<accession>A0A1Y6C083</accession>
<dbReference type="EMBL" id="FWZX01000013">
    <property type="protein sequence ID" value="SMF38806.1"/>
    <property type="molecule type" value="Genomic_DNA"/>
</dbReference>
<sequence length="222" mass="24016">MLKRTKSLTEQAADEIRARIVRGDFPLGAPLSENALAGEMGVSKTPIREALLQLKMEGLVSILPQRGSFVFDMTAQEIAALCELRDTLERAALRLAAGRQGPALVAALAAICGEMELALAADDLARYRALDAAFHQSLFDHCGNSFFVSCYQSFAFRVQALRVRLTDDPAFNARSIGEHRRMTELLAGGRVEEACALLAVHIDSTAVQYVGILQPPGDESVA</sequence>
<gene>
    <name evidence="5" type="ORF">SAMN05428998_11372</name>
</gene>
<dbReference type="InterPro" id="IPR036390">
    <property type="entry name" value="WH_DNA-bd_sf"/>
</dbReference>
<evidence type="ECO:0000259" key="4">
    <source>
        <dbReference type="PROSITE" id="PS50949"/>
    </source>
</evidence>
<dbReference type="SMART" id="SM00895">
    <property type="entry name" value="FCD"/>
    <property type="match status" value="1"/>
</dbReference>
<dbReference type="Gene3D" id="1.10.10.10">
    <property type="entry name" value="Winged helix-like DNA-binding domain superfamily/Winged helix DNA-binding domain"/>
    <property type="match status" value="1"/>
</dbReference>
<dbReference type="PRINTS" id="PR00035">
    <property type="entry name" value="HTHGNTR"/>
</dbReference>
<dbReference type="Pfam" id="PF00392">
    <property type="entry name" value="GntR"/>
    <property type="match status" value="1"/>
</dbReference>
<dbReference type="AlphaFoldDB" id="A0A1Y6C083"/>
<dbReference type="PROSITE" id="PS50949">
    <property type="entry name" value="HTH_GNTR"/>
    <property type="match status" value="1"/>
</dbReference>
<dbReference type="Gene3D" id="1.20.120.530">
    <property type="entry name" value="GntR ligand-binding domain-like"/>
    <property type="match status" value="1"/>
</dbReference>
<name>A0A1Y6C083_9PROT</name>
<dbReference type="InterPro" id="IPR000524">
    <property type="entry name" value="Tscrpt_reg_HTH_GntR"/>
</dbReference>
<keyword evidence="2 5" id="KW-0238">DNA-binding</keyword>
<protein>
    <submittedName>
        <fullName evidence="5">DNA-binding transcriptional regulator, GntR family</fullName>
    </submittedName>
</protein>
<evidence type="ECO:0000256" key="3">
    <source>
        <dbReference type="ARBA" id="ARBA00023163"/>
    </source>
</evidence>
<keyword evidence="6" id="KW-1185">Reference proteome</keyword>
<dbReference type="Pfam" id="PF07729">
    <property type="entry name" value="FCD"/>
    <property type="match status" value="1"/>
</dbReference>
<reference evidence="5 6" key="1">
    <citation type="submission" date="2017-04" db="EMBL/GenBank/DDBJ databases">
        <authorList>
            <person name="Afonso C.L."/>
            <person name="Miller P.J."/>
            <person name="Scott M.A."/>
            <person name="Spackman E."/>
            <person name="Goraichik I."/>
            <person name="Dimitrov K.M."/>
            <person name="Suarez D.L."/>
            <person name="Swayne D.E."/>
        </authorList>
    </citation>
    <scope>NUCLEOTIDE SEQUENCE [LARGE SCALE GENOMIC DNA]</scope>
    <source>
        <strain evidence="5 6">USBA 355</strain>
    </source>
</reference>
<keyword evidence="3" id="KW-0804">Transcription</keyword>
<dbReference type="PANTHER" id="PTHR43537">
    <property type="entry name" value="TRANSCRIPTIONAL REGULATOR, GNTR FAMILY"/>
    <property type="match status" value="1"/>
</dbReference>
<evidence type="ECO:0000256" key="2">
    <source>
        <dbReference type="ARBA" id="ARBA00023125"/>
    </source>
</evidence>
<dbReference type="STRING" id="560819.SAMN05428998_11372"/>
<dbReference type="Proteomes" id="UP000192917">
    <property type="component" value="Unassembled WGS sequence"/>
</dbReference>
<feature type="domain" description="HTH gntR-type" evidence="4">
    <location>
        <begin position="6"/>
        <end position="73"/>
    </location>
</feature>
<evidence type="ECO:0000256" key="1">
    <source>
        <dbReference type="ARBA" id="ARBA00023015"/>
    </source>
</evidence>
<dbReference type="SUPFAM" id="SSF46785">
    <property type="entry name" value="Winged helix' DNA-binding domain"/>
    <property type="match status" value="1"/>
</dbReference>
<dbReference type="RefSeq" id="WP_159460235.1">
    <property type="nucleotide sequence ID" value="NZ_FWZX01000013.1"/>
</dbReference>
<dbReference type="PANTHER" id="PTHR43537:SF50">
    <property type="entry name" value="TRANSCRIPTIONAL REGULATORY PROTEIN"/>
    <property type="match status" value="1"/>
</dbReference>
<proteinExistence type="predicted"/>
<dbReference type="SUPFAM" id="SSF48008">
    <property type="entry name" value="GntR ligand-binding domain-like"/>
    <property type="match status" value="1"/>
</dbReference>
<dbReference type="GO" id="GO:0003700">
    <property type="term" value="F:DNA-binding transcription factor activity"/>
    <property type="evidence" value="ECO:0007669"/>
    <property type="project" value="InterPro"/>
</dbReference>
<dbReference type="CDD" id="cd07377">
    <property type="entry name" value="WHTH_GntR"/>
    <property type="match status" value="1"/>
</dbReference>
<dbReference type="GO" id="GO:0003677">
    <property type="term" value="F:DNA binding"/>
    <property type="evidence" value="ECO:0007669"/>
    <property type="project" value="UniProtKB-KW"/>
</dbReference>
<keyword evidence="1" id="KW-0805">Transcription regulation</keyword>